<organism evidence="1 2">
    <name type="scientific">Candidatus Liptonbacteria bacterium RIFCSPLOWO2_01_FULL_52_25</name>
    <dbReference type="NCBI Taxonomy" id="1798650"/>
    <lineage>
        <taxon>Bacteria</taxon>
        <taxon>Candidatus Liptoniibacteriota</taxon>
    </lineage>
</organism>
<dbReference type="Proteomes" id="UP000178880">
    <property type="component" value="Unassembled WGS sequence"/>
</dbReference>
<evidence type="ECO:0000313" key="1">
    <source>
        <dbReference type="EMBL" id="OGY99842.1"/>
    </source>
</evidence>
<dbReference type="Gene3D" id="3.40.50.300">
    <property type="entry name" value="P-loop containing nucleotide triphosphate hydrolases"/>
    <property type="match status" value="1"/>
</dbReference>
<evidence type="ECO:0000313" key="2">
    <source>
        <dbReference type="Proteomes" id="UP000178880"/>
    </source>
</evidence>
<name>A0A1G2CEL7_9BACT</name>
<sequence>MQYVFIGGIPASGKSHLARKIAKTTGARHVEIDTWRDEMAVDPKLKYWVDFFWNLDEEKYWRTATCDEQWKNIQKQSEAFWPTILKRIKETQKTGEPAIFEGVNILPYLASRDLDFGGVFLLGESFEEIFERNKREPRWGKTEELQRKEAEAFYGCERLMYKNESEKYGFKTFTNPLEAENALLNP</sequence>
<dbReference type="STRING" id="1798650.A2945_02510"/>
<dbReference type="InterPro" id="IPR027417">
    <property type="entry name" value="P-loop_NTPase"/>
</dbReference>
<dbReference type="EMBL" id="MHLA01000013">
    <property type="protein sequence ID" value="OGY99842.1"/>
    <property type="molecule type" value="Genomic_DNA"/>
</dbReference>
<dbReference type="AlphaFoldDB" id="A0A1G2CEL7"/>
<gene>
    <name evidence="1" type="ORF">A2945_02510</name>
</gene>
<accession>A0A1G2CEL7</accession>
<reference evidence="1 2" key="1">
    <citation type="journal article" date="2016" name="Nat. Commun.">
        <title>Thousands of microbial genomes shed light on interconnected biogeochemical processes in an aquifer system.</title>
        <authorList>
            <person name="Anantharaman K."/>
            <person name="Brown C.T."/>
            <person name="Hug L.A."/>
            <person name="Sharon I."/>
            <person name="Castelle C.J."/>
            <person name="Probst A.J."/>
            <person name="Thomas B.C."/>
            <person name="Singh A."/>
            <person name="Wilkins M.J."/>
            <person name="Karaoz U."/>
            <person name="Brodie E.L."/>
            <person name="Williams K.H."/>
            <person name="Hubbard S.S."/>
            <person name="Banfield J.F."/>
        </authorList>
    </citation>
    <scope>NUCLEOTIDE SEQUENCE [LARGE SCALE GENOMIC DNA]</scope>
</reference>
<dbReference type="SUPFAM" id="SSF52540">
    <property type="entry name" value="P-loop containing nucleoside triphosphate hydrolases"/>
    <property type="match status" value="1"/>
</dbReference>
<dbReference type="CDD" id="cd02019">
    <property type="entry name" value="NK"/>
    <property type="match status" value="1"/>
</dbReference>
<protein>
    <submittedName>
        <fullName evidence="1">Uncharacterized protein</fullName>
    </submittedName>
</protein>
<comment type="caution">
    <text evidence="1">The sequence shown here is derived from an EMBL/GenBank/DDBJ whole genome shotgun (WGS) entry which is preliminary data.</text>
</comment>
<proteinExistence type="predicted"/>